<dbReference type="GO" id="GO:0022857">
    <property type="term" value="F:transmembrane transporter activity"/>
    <property type="evidence" value="ECO:0007669"/>
    <property type="project" value="InterPro"/>
</dbReference>
<feature type="transmembrane region" description="Helical" evidence="7">
    <location>
        <begin position="208"/>
        <end position="231"/>
    </location>
</feature>
<comment type="caution">
    <text evidence="8">The sequence shown here is derived from an EMBL/GenBank/DDBJ whole genome shotgun (WGS) entry which is preliminary data.</text>
</comment>
<dbReference type="PANTHER" id="PTHR48021">
    <property type="match status" value="1"/>
</dbReference>
<dbReference type="AlphaFoldDB" id="A0AAV9EVI2"/>
<feature type="transmembrane region" description="Helical" evidence="7">
    <location>
        <begin position="286"/>
        <end position="310"/>
    </location>
</feature>
<keyword evidence="3 8" id="KW-0813">Transport</keyword>
<reference evidence="8" key="2">
    <citation type="submission" date="2023-06" db="EMBL/GenBank/DDBJ databases">
        <authorList>
            <person name="Ma L."/>
            <person name="Liu K.-W."/>
            <person name="Li Z."/>
            <person name="Hsiao Y.-Y."/>
            <person name="Qi Y."/>
            <person name="Fu T."/>
            <person name="Tang G."/>
            <person name="Zhang D."/>
            <person name="Sun W.-H."/>
            <person name="Liu D.-K."/>
            <person name="Li Y."/>
            <person name="Chen G.-Z."/>
            <person name="Liu X.-D."/>
            <person name="Liao X.-Y."/>
            <person name="Jiang Y.-T."/>
            <person name="Yu X."/>
            <person name="Hao Y."/>
            <person name="Huang J."/>
            <person name="Zhao X.-W."/>
            <person name="Ke S."/>
            <person name="Chen Y.-Y."/>
            <person name="Wu W.-L."/>
            <person name="Hsu J.-L."/>
            <person name="Lin Y.-F."/>
            <person name="Huang M.-D."/>
            <person name="Li C.-Y."/>
            <person name="Huang L."/>
            <person name="Wang Z.-W."/>
            <person name="Zhao X."/>
            <person name="Zhong W.-Y."/>
            <person name="Peng D.-H."/>
            <person name="Ahmad S."/>
            <person name="Lan S."/>
            <person name="Zhang J.-S."/>
            <person name="Tsai W.-C."/>
            <person name="Van De Peer Y."/>
            <person name="Liu Z.-J."/>
        </authorList>
    </citation>
    <scope>NUCLEOTIDE SEQUENCE</scope>
    <source>
        <strain evidence="8">CP</strain>
        <tissue evidence="8">Leaves</tissue>
    </source>
</reference>
<keyword evidence="3 8" id="KW-0762">Sugar transport</keyword>
<keyword evidence="5 7" id="KW-1133">Transmembrane helix</keyword>
<dbReference type="Pfam" id="PF00083">
    <property type="entry name" value="Sugar_tr"/>
    <property type="match status" value="2"/>
</dbReference>
<protein>
    <submittedName>
        <fullName evidence="8">Sugar transporter ERD6-like 16</fullName>
    </submittedName>
</protein>
<dbReference type="PANTHER" id="PTHR48021:SF21">
    <property type="entry name" value="SUGAR TRANSPORTER ERD6-LIKE 8"/>
    <property type="match status" value="1"/>
</dbReference>
<feature type="transmembrane region" description="Helical" evidence="7">
    <location>
        <begin position="124"/>
        <end position="145"/>
    </location>
</feature>
<evidence type="ECO:0000256" key="1">
    <source>
        <dbReference type="ARBA" id="ARBA00004141"/>
    </source>
</evidence>
<keyword evidence="9" id="KW-1185">Reference proteome</keyword>
<dbReference type="InterPro" id="IPR003663">
    <property type="entry name" value="Sugar/inositol_transpt"/>
</dbReference>
<dbReference type="SUPFAM" id="SSF103473">
    <property type="entry name" value="MFS general substrate transporter"/>
    <property type="match status" value="1"/>
</dbReference>
<comment type="subcellular location">
    <subcellularLocation>
        <location evidence="1">Membrane</location>
        <topology evidence="1">Multi-pass membrane protein</topology>
    </subcellularLocation>
</comment>
<keyword evidence="6 7" id="KW-0472">Membrane</keyword>
<dbReference type="InterPro" id="IPR050549">
    <property type="entry name" value="MFS_Trehalose_Transporter"/>
</dbReference>
<feature type="transmembrane region" description="Helical" evidence="7">
    <location>
        <begin position="243"/>
        <end position="265"/>
    </location>
</feature>
<comment type="similarity">
    <text evidence="2">Belongs to the major facilitator superfamily. Sugar transporter (TC 2.A.1.1) family.</text>
</comment>
<organism evidence="8 9">
    <name type="scientific">Acorus calamus</name>
    <name type="common">Sweet flag</name>
    <dbReference type="NCBI Taxonomy" id="4465"/>
    <lineage>
        <taxon>Eukaryota</taxon>
        <taxon>Viridiplantae</taxon>
        <taxon>Streptophyta</taxon>
        <taxon>Embryophyta</taxon>
        <taxon>Tracheophyta</taxon>
        <taxon>Spermatophyta</taxon>
        <taxon>Magnoliopsida</taxon>
        <taxon>Liliopsida</taxon>
        <taxon>Acoraceae</taxon>
        <taxon>Acorus</taxon>
    </lineage>
</organism>
<dbReference type="GO" id="GO:0016020">
    <property type="term" value="C:membrane"/>
    <property type="evidence" value="ECO:0007669"/>
    <property type="project" value="UniProtKB-SubCell"/>
</dbReference>
<evidence type="ECO:0000256" key="2">
    <source>
        <dbReference type="ARBA" id="ARBA00010992"/>
    </source>
</evidence>
<proteinExistence type="inferred from homology"/>
<dbReference type="Proteomes" id="UP001180020">
    <property type="component" value="Unassembled WGS sequence"/>
</dbReference>
<feature type="transmembrane region" description="Helical" evidence="7">
    <location>
        <begin position="85"/>
        <end position="104"/>
    </location>
</feature>
<gene>
    <name evidence="8" type="ORF">QJS10_CPA05g00579</name>
</gene>
<sequence length="354" mass="37996">MAINEDVERGPTKATTTKVGISEPLLYQQSIIEEPKSQGSIWLVILSTLVAVCGSFEFGSCIGYSAPTQSGIRSDLGLSLSEGALLLDIGRLLTGCGIGVLSYVVCDVESYVFSSYIVGTIVDWRALALTGLVPAILLLVGLFFVPESPRWLAKVGHQIEFEVSLRKLRGKDADISEEASDIQDYIDTLQRLPKANILDLFQRKHARAVIVGVGLMVAQQFGGINGIGFYASEIFVSAGFPSGNLGTILMGVIQVPITALGVILMDKSGRRPLLMGHELMLDYSPTLALVGVLVYLASYSVGMGGIPWLMMSEIFSMEIKGVAGSMVQGNNQGNDPLPILNCKNAYLKPPTPEH</sequence>
<evidence type="ECO:0000256" key="5">
    <source>
        <dbReference type="ARBA" id="ARBA00022989"/>
    </source>
</evidence>
<evidence type="ECO:0000256" key="3">
    <source>
        <dbReference type="ARBA" id="ARBA00022597"/>
    </source>
</evidence>
<dbReference type="InterPro" id="IPR036259">
    <property type="entry name" value="MFS_trans_sf"/>
</dbReference>
<dbReference type="PRINTS" id="PR00171">
    <property type="entry name" value="SUGRTRNSPORT"/>
</dbReference>
<keyword evidence="4 7" id="KW-0812">Transmembrane</keyword>
<reference evidence="8" key="1">
    <citation type="journal article" date="2023" name="Nat. Commun.">
        <title>Diploid and tetraploid genomes of Acorus and the evolution of monocots.</title>
        <authorList>
            <person name="Ma L."/>
            <person name="Liu K.W."/>
            <person name="Li Z."/>
            <person name="Hsiao Y.Y."/>
            <person name="Qi Y."/>
            <person name="Fu T."/>
            <person name="Tang G.D."/>
            <person name="Zhang D."/>
            <person name="Sun W.H."/>
            <person name="Liu D.K."/>
            <person name="Li Y."/>
            <person name="Chen G.Z."/>
            <person name="Liu X.D."/>
            <person name="Liao X.Y."/>
            <person name="Jiang Y.T."/>
            <person name="Yu X."/>
            <person name="Hao Y."/>
            <person name="Huang J."/>
            <person name="Zhao X.W."/>
            <person name="Ke S."/>
            <person name="Chen Y.Y."/>
            <person name="Wu W.L."/>
            <person name="Hsu J.L."/>
            <person name="Lin Y.F."/>
            <person name="Huang M.D."/>
            <person name="Li C.Y."/>
            <person name="Huang L."/>
            <person name="Wang Z.W."/>
            <person name="Zhao X."/>
            <person name="Zhong W.Y."/>
            <person name="Peng D.H."/>
            <person name="Ahmad S."/>
            <person name="Lan S."/>
            <person name="Zhang J.S."/>
            <person name="Tsai W.C."/>
            <person name="Van de Peer Y."/>
            <person name="Liu Z.J."/>
        </authorList>
    </citation>
    <scope>NUCLEOTIDE SEQUENCE</scope>
    <source>
        <strain evidence="8">CP</strain>
    </source>
</reference>
<dbReference type="EMBL" id="JAUJYO010000005">
    <property type="protein sequence ID" value="KAK1317606.1"/>
    <property type="molecule type" value="Genomic_DNA"/>
</dbReference>
<name>A0AAV9EVI2_ACOCL</name>
<evidence type="ECO:0000313" key="8">
    <source>
        <dbReference type="EMBL" id="KAK1317606.1"/>
    </source>
</evidence>
<accession>A0AAV9EVI2</accession>
<evidence type="ECO:0000256" key="4">
    <source>
        <dbReference type="ARBA" id="ARBA00022692"/>
    </source>
</evidence>
<evidence type="ECO:0000256" key="6">
    <source>
        <dbReference type="ARBA" id="ARBA00023136"/>
    </source>
</evidence>
<evidence type="ECO:0000313" key="9">
    <source>
        <dbReference type="Proteomes" id="UP001180020"/>
    </source>
</evidence>
<dbReference type="InterPro" id="IPR005828">
    <property type="entry name" value="MFS_sugar_transport-like"/>
</dbReference>
<dbReference type="Gene3D" id="1.20.1250.20">
    <property type="entry name" value="MFS general substrate transporter like domains"/>
    <property type="match status" value="1"/>
</dbReference>
<feature type="transmembrane region" description="Helical" evidence="7">
    <location>
        <begin position="41"/>
        <end position="64"/>
    </location>
</feature>
<evidence type="ECO:0000256" key="7">
    <source>
        <dbReference type="SAM" id="Phobius"/>
    </source>
</evidence>